<accession>A0A8H4IMI6</accession>
<protein>
    <submittedName>
        <fullName evidence="2">Uncharacterized protein</fullName>
    </submittedName>
</protein>
<dbReference type="EMBL" id="WWBZ02000062">
    <property type="protein sequence ID" value="KAF4303569.1"/>
    <property type="molecule type" value="Genomic_DNA"/>
</dbReference>
<comment type="caution">
    <text evidence="2">The sequence shown here is derived from an EMBL/GenBank/DDBJ whole genome shotgun (WGS) entry which is preliminary data.</text>
</comment>
<name>A0A8H4IMI6_9PEZI</name>
<organism evidence="2 3">
    <name type="scientific">Botryosphaeria dothidea</name>
    <dbReference type="NCBI Taxonomy" id="55169"/>
    <lineage>
        <taxon>Eukaryota</taxon>
        <taxon>Fungi</taxon>
        <taxon>Dikarya</taxon>
        <taxon>Ascomycota</taxon>
        <taxon>Pezizomycotina</taxon>
        <taxon>Dothideomycetes</taxon>
        <taxon>Dothideomycetes incertae sedis</taxon>
        <taxon>Botryosphaeriales</taxon>
        <taxon>Botryosphaeriaceae</taxon>
        <taxon>Botryosphaeria</taxon>
    </lineage>
</organism>
<proteinExistence type="predicted"/>
<feature type="chain" id="PRO_5034005361" evidence="1">
    <location>
        <begin position="24"/>
        <end position="187"/>
    </location>
</feature>
<evidence type="ECO:0000313" key="2">
    <source>
        <dbReference type="EMBL" id="KAF4303569.1"/>
    </source>
</evidence>
<keyword evidence="3" id="KW-1185">Reference proteome</keyword>
<feature type="signal peptide" evidence="1">
    <location>
        <begin position="1"/>
        <end position="23"/>
    </location>
</feature>
<reference evidence="2" key="1">
    <citation type="submission" date="2020-04" db="EMBL/GenBank/DDBJ databases">
        <title>Genome Assembly and Annotation of Botryosphaeria dothidea sdau 11-99, a Latent Pathogen of Apple Fruit Ring Rot in China.</title>
        <authorList>
            <person name="Yu C."/>
            <person name="Diao Y."/>
            <person name="Lu Q."/>
            <person name="Zhao J."/>
            <person name="Cui S."/>
            <person name="Peng C."/>
            <person name="He B."/>
            <person name="Liu H."/>
        </authorList>
    </citation>
    <scope>NUCLEOTIDE SEQUENCE [LARGE SCALE GENOMIC DNA]</scope>
    <source>
        <strain evidence="2">Sdau11-99</strain>
    </source>
</reference>
<gene>
    <name evidence="2" type="ORF">GTA08_BOTSDO08783</name>
</gene>
<keyword evidence="1" id="KW-0732">Signal</keyword>
<dbReference type="AlphaFoldDB" id="A0A8H4IMI6"/>
<dbReference type="Proteomes" id="UP000572817">
    <property type="component" value="Unassembled WGS sequence"/>
</dbReference>
<evidence type="ECO:0000256" key="1">
    <source>
        <dbReference type="SAM" id="SignalP"/>
    </source>
</evidence>
<sequence>MSTTSRSLLAGLLLLLIARYANALKNANFFYFPSLSEPIPQVIAGDTVNVSWSSNYAHGDLYVHCNGTQESVTAGLDSAATEPIVIRDGWASPCHFQLGITDGYGWIMHDHDLCHGHGHVKRHSSGFVRYKHNRRCDIGIIHNLPSAGTTLGAWNGRGDWDRDRDFSRQRRDTVAFLAAAAAEERGR</sequence>
<evidence type="ECO:0000313" key="3">
    <source>
        <dbReference type="Proteomes" id="UP000572817"/>
    </source>
</evidence>
<dbReference type="OrthoDB" id="10488375at2759"/>